<evidence type="ECO:0000313" key="2">
    <source>
        <dbReference type="Proteomes" id="UP000095746"/>
    </source>
</evidence>
<accession>A0A174UQL5</accession>
<organism evidence="1 2">
    <name type="scientific">Flavonifractor plautii</name>
    <name type="common">Fusobacterium plautii</name>
    <dbReference type="NCBI Taxonomy" id="292800"/>
    <lineage>
        <taxon>Bacteria</taxon>
        <taxon>Bacillati</taxon>
        <taxon>Bacillota</taxon>
        <taxon>Clostridia</taxon>
        <taxon>Eubacteriales</taxon>
        <taxon>Oscillospiraceae</taxon>
        <taxon>Flavonifractor</taxon>
    </lineage>
</organism>
<dbReference type="Proteomes" id="UP000095746">
    <property type="component" value="Unassembled WGS sequence"/>
</dbReference>
<reference evidence="1 2" key="1">
    <citation type="submission" date="2015-09" db="EMBL/GenBank/DDBJ databases">
        <authorList>
            <consortium name="Pathogen Informatics"/>
        </authorList>
    </citation>
    <scope>NUCLEOTIDE SEQUENCE [LARGE SCALE GENOMIC DNA]</scope>
    <source>
        <strain evidence="1 2">2789STDY5608854</strain>
    </source>
</reference>
<protein>
    <submittedName>
        <fullName evidence="1">Uncharacterized protein</fullName>
    </submittedName>
</protein>
<gene>
    <name evidence="1" type="ORF">ERS852411_04140</name>
</gene>
<dbReference type="AlphaFoldDB" id="A0A174UQL5"/>
<evidence type="ECO:0000313" key="1">
    <source>
        <dbReference type="EMBL" id="CUQ23606.1"/>
    </source>
</evidence>
<dbReference type="EMBL" id="CYZT01000796">
    <property type="protein sequence ID" value="CUQ23606.1"/>
    <property type="molecule type" value="Genomic_DNA"/>
</dbReference>
<proteinExistence type="predicted"/>
<sequence length="64" mass="7073">MCTTADTIFSRPTRPMRKSAARWKNACISFGDLPLKNSGLAVISVSTNRVLSLRVRHPACSIRL</sequence>
<name>A0A174UQL5_FLAPL</name>